<dbReference type="RefSeq" id="WP_249701697.1">
    <property type="nucleotide sequence ID" value="NZ_JAMFLX010000041.1"/>
</dbReference>
<evidence type="ECO:0000313" key="4">
    <source>
        <dbReference type="Proteomes" id="UP001203338"/>
    </source>
</evidence>
<keyword evidence="2 3" id="KW-0378">Hydrolase</keyword>
<gene>
    <name evidence="2" type="primary">phnX</name>
    <name evidence="3" type="ORF">M3P05_19035</name>
</gene>
<dbReference type="Proteomes" id="UP001203338">
    <property type="component" value="Unassembled WGS sequence"/>
</dbReference>
<dbReference type="InterPro" id="IPR023214">
    <property type="entry name" value="HAD_sf"/>
</dbReference>
<dbReference type="SFLD" id="SFLDS00003">
    <property type="entry name" value="Haloacid_Dehalogenase"/>
    <property type="match status" value="1"/>
</dbReference>
<dbReference type="InterPro" id="IPR006323">
    <property type="entry name" value="Phosphonoacetald_hydro"/>
</dbReference>
<protein>
    <recommendedName>
        <fullName evidence="2">Phosphonoacetaldehyde hydrolase</fullName>
        <shortName evidence="2">Phosphonatase</shortName>
        <ecNumber evidence="2">3.11.1.1</ecNumber>
    </recommendedName>
    <alternativeName>
        <fullName evidence="2">Phosphonoacetaldehyde phosphonohydrolase</fullName>
    </alternativeName>
</protein>
<keyword evidence="2" id="KW-0479">Metal-binding</keyword>
<dbReference type="InterPro" id="IPR023198">
    <property type="entry name" value="PGP-like_dom2"/>
</dbReference>
<dbReference type="Gene3D" id="1.10.150.240">
    <property type="entry name" value="Putative phosphatase, domain 2"/>
    <property type="match status" value="1"/>
</dbReference>
<comment type="subunit">
    <text evidence="2">Homodimer.</text>
</comment>
<dbReference type="Pfam" id="PF00702">
    <property type="entry name" value="Hydrolase"/>
    <property type="match status" value="1"/>
</dbReference>
<dbReference type="InterPro" id="IPR050155">
    <property type="entry name" value="HAD-like_hydrolase_sf"/>
</dbReference>
<organism evidence="3 4">
    <name type="scientific">Parendozoicomonas callyspongiae</name>
    <dbReference type="NCBI Taxonomy" id="2942213"/>
    <lineage>
        <taxon>Bacteria</taxon>
        <taxon>Pseudomonadati</taxon>
        <taxon>Pseudomonadota</taxon>
        <taxon>Gammaproteobacteria</taxon>
        <taxon>Oceanospirillales</taxon>
        <taxon>Endozoicomonadaceae</taxon>
        <taxon>Parendozoicomonas</taxon>
    </lineage>
</organism>
<dbReference type="NCBIfam" id="TIGR01422">
    <property type="entry name" value="phosphonatase"/>
    <property type="match status" value="1"/>
</dbReference>
<dbReference type="EC" id="3.11.1.1" evidence="2"/>
<dbReference type="InterPro" id="IPR006439">
    <property type="entry name" value="HAD-SF_hydro_IA"/>
</dbReference>
<dbReference type="Gene3D" id="3.40.50.1000">
    <property type="entry name" value="HAD superfamily/HAD-like"/>
    <property type="match status" value="1"/>
</dbReference>
<feature type="binding site" evidence="2">
    <location>
        <position position="193"/>
    </location>
    <ligand>
        <name>Mg(2+)</name>
        <dbReference type="ChEBI" id="CHEBI:18420"/>
    </ligand>
</feature>
<dbReference type="CDD" id="cd02586">
    <property type="entry name" value="HAD_PHN"/>
    <property type="match status" value="1"/>
</dbReference>
<comment type="caution">
    <text evidence="3">The sequence shown here is derived from an EMBL/GenBank/DDBJ whole genome shotgun (WGS) entry which is preliminary data.</text>
</comment>
<feature type="binding site" evidence="2">
    <location>
        <position position="19"/>
    </location>
    <ligand>
        <name>Mg(2+)</name>
        <dbReference type="ChEBI" id="CHEBI:18420"/>
    </ligand>
</feature>
<feature type="active site" description="Nucleophile" evidence="2">
    <location>
        <position position="17"/>
    </location>
</feature>
<keyword evidence="4" id="KW-1185">Reference proteome</keyword>
<keyword evidence="1 2" id="KW-0704">Schiff base</keyword>
<dbReference type="InterPro" id="IPR036412">
    <property type="entry name" value="HAD-like_sf"/>
</dbReference>
<feature type="active site" description="Schiff-base intermediate with substrate" evidence="2">
    <location>
        <position position="59"/>
    </location>
</feature>
<comment type="similarity">
    <text evidence="2">Belongs to the HAD-like hydrolase superfamily. PhnX family.</text>
</comment>
<proteinExistence type="inferred from homology"/>
<comment type="catalytic activity">
    <reaction evidence="2">
        <text>phosphonoacetaldehyde + H2O = acetaldehyde + phosphate + H(+)</text>
        <dbReference type="Rhea" id="RHEA:18905"/>
        <dbReference type="ChEBI" id="CHEBI:15343"/>
        <dbReference type="ChEBI" id="CHEBI:15377"/>
        <dbReference type="ChEBI" id="CHEBI:15378"/>
        <dbReference type="ChEBI" id="CHEBI:43474"/>
        <dbReference type="ChEBI" id="CHEBI:58383"/>
        <dbReference type="EC" id="3.11.1.1"/>
    </reaction>
</comment>
<dbReference type="NCBIfam" id="TIGR01509">
    <property type="entry name" value="HAD-SF-IA-v3"/>
    <property type="match status" value="1"/>
</dbReference>
<reference evidence="3 4" key="1">
    <citation type="submission" date="2022-05" db="EMBL/GenBank/DDBJ databases">
        <authorList>
            <person name="Park J.-S."/>
        </authorList>
    </citation>
    <scope>NUCLEOTIDE SEQUENCE [LARGE SCALE GENOMIC DNA]</scope>
    <source>
        <strain evidence="3 4">2012CJ34-2</strain>
    </source>
</reference>
<dbReference type="SFLD" id="SFLDG01129">
    <property type="entry name" value="C1.5:_HAD__Beta-PGM__Phosphata"/>
    <property type="match status" value="1"/>
</dbReference>
<evidence type="ECO:0000256" key="1">
    <source>
        <dbReference type="ARBA" id="ARBA00023270"/>
    </source>
</evidence>
<keyword evidence="2" id="KW-0460">Magnesium</keyword>
<dbReference type="GO" id="GO:0050194">
    <property type="term" value="F:phosphonoacetaldehyde hydrolase activity"/>
    <property type="evidence" value="ECO:0007669"/>
    <property type="project" value="UniProtKB-EC"/>
</dbReference>
<feature type="binding site" evidence="2">
    <location>
        <position position="17"/>
    </location>
    <ligand>
        <name>Mg(2+)</name>
        <dbReference type="ChEBI" id="CHEBI:18420"/>
    </ligand>
</feature>
<evidence type="ECO:0000313" key="3">
    <source>
        <dbReference type="EMBL" id="MCL6272020.1"/>
    </source>
</evidence>
<sequence length="270" mass="29968">MGMRSTHGYKVEAVILDWAGTVVDFGSWAPTAIFVEAFRDACDFKITLKEAREPMGLGKWHHIKALGELPAVASRWMNQFGRPMDDKDVDRIYNTFLPLQKVRVAEYSDPIPGSLDTVEWLRHRGIKIGSCSGYPREVLDVLVEAAARKGYRPDAAVACDDLAPGGRPGPWMALQNMIDLHTSSVKHCIKVDDSLPGIYEGLNAGMWTVGLMLSGNETGMTLSQFNEASEQTKEKCRRIAGQKFRSAGCHYIIDSIADLPEVIQDIEKQL</sequence>
<dbReference type="SUPFAM" id="SSF56784">
    <property type="entry name" value="HAD-like"/>
    <property type="match status" value="1"/>
</dbReference>
<accession>A0ABT0PKV6</accession>
<dbReference type="PANTHER" id="PTHR43434">
    <property type="entry name" value="PHOSPHOGLYCOLATE PHOSPHATASE"/>
    <property type="match status" value="1"/>
</dbReference>
<comment type="cofactor">
    <cofactor evidence="2">
        <name>Mg(2+)</name>
        <dbReference type="ChEBI" id="CHEBI:18420"/>
    </cofactor>
    <text evidence="2">Binds 1 Mg(2+) ion per subunit.</text>
</comment>
<dbReference type="HAMAP" id="MF_01375">
    <property type="entry name" value="PhnX"/>
    <property type="match status" value="1"/>
</dbReference>
<comment type="function">
    <text evidence="2">Involved in phosphonate degradation.</text>
</comment>
<name>A0ABT0PKV6_9GAMM</name>
<dbReference type="PANTHER" id="PTHR43434:SF19">
    <property type="entry name" value="PHOSPHONOACETALDEHYDE HYDROLASE"/>
    <property type="match status" value="1"/>
</dbReference>
<evidence type="ECO:0000256" key="2">
    <source>
        <dbReference type="HAMAP-Rule" id="MF_01375"/>
    </source>
</evidence>
<dbReference type="EMBL" id="JAMFLX010000041">
    <property type="protein sequence ID" value="MCL6272020.1"/>
    <property type="molecule type" value="Genomic_DNA"/>
</dbReference>